<dbReference type="InterPro" id="IPR036890">
    <property type="entry name" value="HATPase_C_sf"/>
</dbReference>
<evidence type="ECO:0000256" key="9">
    <source>
        <dbReference type="PIRSR" id="PIRSR002583-1"/>
    </source>
</evidence>
<dbReference type="EMBL" id="LVZM01017527">
    <property type="protein sequence ID" value="OUC42403.1"/>
    <property type="molecule type" value="Genomic_DNA"/>
</dbReference>
<feature type="binding site" evidence="9">
    <location>
        <begin position="125"/>
        <end position="130"/>
    </location>
    <ligand>
        <name>ATP</name>
        <dbReference type="ChEBI" id="CHEBI:30616"/>
    </ligand>
</feature>
<dbReference type="InterPro" id="IPR037196">
    <property type="entry name" value="HSP90_C"/>
</dbReference>
<evidence type="ECO:0000256" key="7">
    <source>
        <dbReference type="ARBA" id="ARBA00023186"/>
    </source>
</evidence>
<dbReference type="FunFam" id="3.30.230.80:FF:000001">
    <property type="entry name" value="Heat shock protein 90 alpha"/>
    <property type="match status" value="1"/>
</dbReference>
<dbReference type="InterPro" id="IPR001404">
    <property type="entry name" value="Hsp90_fam"/>
</dbReference>
<feature type="binding site" evidence="9">
    <location>
        <position position="39"/>
    </location>
    <ligand>
        <name>ATP</name>
        <dbReference type="ChEBI" id="CHEBI:30616"/>
    </ligand>
</feature>
<dbReference type="Gene3D" id="3.40.50.11260">
    <property type="match status" value="1"/>
</dbReference>
<dbReference type="Gene3D" id="3.30.230.80">
    <property type="match status" value="1"/>
</dbReference>
<evidence type="ECO:0000259" key="11">
    <source>
        <dbReference type="SMART" id="SM00387"/>
    </source>
</evidence>
<dbReference type="Gene3D" id="3.30.565.10">
    <property type="entry name" value="Histidine kinase-like ATPase, C-terminal domain"/>
    <property type="match status" value="1"/>
</dbReference>
<protein>
    <recommendedName>
        <fullName evidence="8">Heat shock protein 90</fullName>
    </recommendedName>
</protein>
<comment type="subcellular location">
    <subcellularLocation>
        <location evidence="1">Cytoplasm</location>
    </subcellularLocation>
</comment>
<dbReference type="SUPFAM" id="SSF55874">
    <property type="entry name" value="ATPase domain of HSP90 chaperone/DNA topoisomerase II/histidine kinase"/>
    <property type="match status" value="1"/>
</dbReference>
<feature type="binding site" evidence="9">
    <location>
        <position position="104"/>
    </location>
    <ligand>
        <name>ATP</name>
        <dbReference type="ChEBI" id="CHEBI:30616"/>
    </ligand>
</feature>
<feature type="binding site" evidence="9">
    <location>
        <position position="98"/>
    </location>
    <ligand>
        <name>ATP</name>
        <dbReference type="ChEBI" id="CHEBI:30616"/>
    </ligand>
</feature>
<dbReference type="InterPro" id="IPR003594">
    <property type="entry name" value="HATPase_dom"/>
</dbReference>
<feature type="binding site" evidence="9">
    <location>
        <position position="176"/>
    </location>
    <ligand>
        <name>ATP</name>
        <dbReference type="ChEBI" id="CHEBI:30616"/>
    </ligand>
</feature>
<evidence type="ECO:0000313" key="13">
    <source>
        <dbReference type="Proteomes" id="UP000243006"/>
    </source>
</evidence>
<dbReference type="InterPro" id="IPR020575">
    <property type="entry name" value="Hsp90_N"/>
</dbReference>
<accession>A0A1Y3EB99</accession>
<dbReference type="Proteomes" id="UP000243006">
    <property type="component" value="Unassembled WGS sequence"/>
</dbReference>
<evidence type="ECO:0000256" key="10">
    <source>
        <dbReference type="SAM" id="MobiDB-lite"/>
    </source>
</evidence>
<evidence type="ECO:0000256" key="6">
    <source>
        <dbReference type="ARBA" id="ARBA00023016"/>
    </source>
</evidence>
<gene>
    <name evidence="12" type="ORF">D917_02979</name>
</gene>
<feature type="binding site" evidence="9">
    <location>
        <position position="329"/>
    </location>
    <ligand>
        <name>ATP</name>
        <dbReference type="ChEBI" id="CHEBI:30616"/>
    </ligand>
</feature>
<dbReference type="PRINTS" id="PR00775">
    <property type="entry name" value="HEATSHOCK90"/>
</dbReference>
<evidence type="ECO:0000256" key="4">
    <source>
        <dbReference type="ARBA" id="ARBA00022741"/>
    </source>
</evidence>
<dbReference type="GO" id="GO:0005737">
    <property type="term" value="C:cytoplasm"/>
    <property type="evidence" value="ECO:0007669"/>
    <property type="project" value="UniProtKB-SubCell"/>
</dbReference>
<feature type="binding site" evidence="9">
    <location>
        <position position="43"/>
    </location>
    <ligand>
        <name>ATP</name>
        <dbReference type="ChEBI" id="CHEBI:30616"/>
    </ligand>
</feature>
<dbReference type="InterPro" id="IPR020568">
    <property type="entry name" value="Ribosomal_Su5_D2-typ_SF"/>
</dbReference>
<proteinExistence type="inferred from homology"/>
<keyword evidence="5 9" id="KW-0067">ATP-binding</keyword>
<evidence type="ECO:0000256" key="2">
    <source>
        <dbReference type="ARBA" id="ARBA00008239"/>
    </source>
</evidence>
<dbReference type="Pfam" id="PF13589">
    <property type="entry name" value="HATPase_c_3"/>
    <property type="match status" value="1"/>
</dbReference>
<organism evidence="12 13">
    <name type="scientific">Trichinella nativa</name>
    <dbReference type="NCBI Taxonomy" id="6335"/>
    <lineage>
        <taxon>Eukaryota</taxon>
        <taxon>Metazoa</taxon>
        <taxon>Ecdysozoa</taxon>
        <taxon>Nematoda</taxon>
        <taxon>Enoplea</taxon>
        <taxon>Dorylaimia</taxon>
        <taxon>Trichinellida</taxon>
        <taxon>Trichinellidae</taxon>
        <taxon>Trichinella</taxon>
    </lineage>
</organism>
<dbReference type="SUPFAM" id="SSF54211">
    <property type="entry name" value="Ribosomal protein S5 domain 2-like"/>
    <property type="match status" value="1"/>
</dbReference>
<keyword evidence="3" id="KW-0963">Cytoplasm</keyword>
<dbReference type="GO" id="GO:0005524">
    <property type="term" value="F:ATP binding"/>
    <property type="evidence" value="ECO:0007669"/>
    <property type="project" value="UniProtKB-KW"/>
</dbReference>
<dbReference type="GO" id="GO:0051082">
    <property type="term" value="F:unfolded protein binding"/>
    <property type="evidence" value="ECO:0007669"/>
    <property type="project" value="InterPro"/>
</dbReference>
<evidence type="ECO:0000256" key="1">
    <source>
        <dbReference type="ARBA" id="ARBA00004496"/>
    </source>
</evidence>
<reference evidence="12 13" key="1">
    <citation type="submission" date="2015-04" db="EMBL/GenBank/DDBJ databases">
        <title>Draft genome of the roundworm Trichinella nativa.</title>
        <authorList>
            <person name="Mitreva M."/>
        </authorList>
    </citation>
    <scope>NUCLEOTIDE SEQUENCE [LARGE SCALE GENOMIC DNA]</scope>
    <source>
        <strain evidence="12 13">ISS45</strain>
    </source>
</reference>
<keyword evidence="7" id="KW-0143">Chaperone</keyword>
<feature type="region of interest" description="Disordered" evidence="10">
    <location>
        <begin position="634"/>
        <end position="659"/>
    </location>
</feature>
<evidence type="ECO:0000256" key="8">
    <source>
        <dbReference type="ARBA" id="ARBA00070817"/>
    </source>
</evidence>
<feature type="binding site" evidence="9">
    <location>
        <position position="85"/>
    </location>
    <ligand>
        <name>ATP</name>
        <dbReference type="ChEBI" id="CHEBI:30616"/>
    </ligand>
</feature>
<comment type="caution">
    <text evidence="12">The sequence shown here is derived from an EMBL/GenBank/DDBJ whole genome shotgun (WGS) entry which is preliminary data.</text>
</comment>
<dbReference type="PIRSF" id="PIRSF002583">
    <property type="entry name" value="Hsp90"/>
    <property type="match status" value="1"/>
</dbReference>
<comment type="similarity">
    <text evidence="2">Belongs to the heat shock protein 90 family.</text>
</comment>
<dbReference type="FunFam" id="1.20.120.790:FF:000001">
    <property type="entry name" value="Heat shock protein 90 alpha"/>
    <property type="match status" value="1"/>
</dbReference>
<evidence type="ECO:0000313" key="12">
    <source>
        <dbReference type="EMBL" id="OUC42403.1"/>
    </source>
</evidence>
<feature type="binding site" evidence="9">
    <location>
        <position position="90"/>
    </location>
    <ligand>
        <name>ATP</name>
        <dbReference type="ChEBI" id="CHEBI:30616"/>
    </ligand>
</feature>
<keyword evidence="6" id="KW-0346">Stress response</keyword>
<keyword evidence="4 9" id="KW-0547">Nucleotide-binding</keyword>
<sequence length="659" mass="76052">MSEVKEEHCETFAFQAEIAQLMSLIINTFYSNKEIFLRELISNASDALDKIRYEALTNPEKLSTGKDLYIKIVPNAEERTLTIMDTGIGMTKADLINNLGTIAKSGTKAFMEALQAGADISMIGQFGVGFYSSYLVADRVTVCSKNNDDDCYMWESSAGGSFTIRTCNDPELTRGTKIILHMKEDQTDYLEARKIKEIVKKHSQFIGYPIQKYLDEEEINKTKPIWTRNSDEITNEEYAEFYKSLTNDWEDHLAVKHFSVEGQLEFRALLYVPRRAPYDLFENRKMRNNIKLYVRRVFIMENCEDLMPEYLNFIKGVVDSEDLPLNISREMLQQSKILKVIRKNLVKKCLDLFEELAEDKDNYNKFYEQFSKNIKLGIHEDSSNRAKLANLLRYHTSANETEMSSLKDYVNRMKPNQKCIYFIAGESLDAVKNSAFVEAVKKRGFEVVYMVDAIDEYVVQQLKAFEGKNLVSVTREGLELPEDEEEKKRREEDKVKYEPLFKVMMEILENKVEKVSISNRLVSSPCCIVTAQFGWSANMERIMKAQALRDSTTMGYMTAKKQLEINPNHPIIQQLYERVTKDKNDKTVKDLVILLYETSLLCSGFTLEEPQKHAQRIHRMIRLGLGIDDDEEESADIPITEIPTTSATADDENRMEEVD</sequence>
<dbReference type="GO" id="GO:0016887">
    <property type="term" value="F:ATP hydrolysis activity"/>
    <property type="evidence" value="ECO:0007669"/>
    <property type="project" value="InterPro"/>
</dbReference>
<dbReference type="FunFam" id="3.40.50.11260:FF:000001">
    <property type="entry name" value="Heat shock protein 90 alpha"/>
    <property type="match status" value="1"/>
</dbReference>
<dbReference type="HAMAP" id="MF_00505">
    <property type="entry name" value="HSP90"/>
    <property type="match status" value="1"/>
</dbReference>
<dbReference type="GO" id="GO:0140662">
    <property type="term" value="F:ATP-dependent protein folding chaperone"/>
    <property type="evidence" value="ECO:0007669"/>
    <property type="project" value="InterPro"/>
</dbReference>
<dbReference type="InterPro" id="IPR019805">
    <property type="entry name" value="Heat_shock_protein_90_CS"/>
</dbReference>
<dbReference type="GO" id="GO:0101031">
    <property type="term" value="C:protein folding chaperone complex"/>
    <property type="evidence" value="ECO:0007669"/>
    <property type="project" value="UniProtKB-ARBA"/>
</dbReference>
<name>A0A1Y3EB99_9BILA</name>
<feature type="binding site" evidence="9">
    <location>
        <begin position="105"/>
        <end position="106"/>
    </location>
    <ligand>
        <name>ATP</name>
        <dbReference type="ChEBI" id="CHEBI:30616"/>
    </ligand>
</feature>
<dbReference type="AlphaFoldDB" id="A0A1Y3EB99"/>
<dbReference type="Gene3D" id="1.20.120.790">
    <property type="entry name" value="Heat shock protein 90, C-terminal domain"/>
    <property type="match status" value="1"/>
</dbReference>
<evidence type="ECO:0000256" key="5">
    <source>
        <dbReference type="ARBA" id="ARBA00022840"/>
    </source>
</evidence>
<dbReference type="PROSITE" id="PS00298">
    <property type="entry name" value="HSP90"/>
    <property type="match status" value="1"/>
</dbReference>
<evidence type="ECO:0000256" key="3">
    <source>
        <dbReference type="ARBA" id="ARBA00022490"/>
    </source>
</evidence>
<dbReference type="SMART" id="SM00387">
    <property type="entry name" value="HATPase_c"/>
    <property type="match status" value="1"/>
</dbReference>
<dbReference type="CDD" id="cd16927">
    <property type="entry name" value="HATPase_Hsp90-like"/>
    <property type="match status" value="1"/>
</dbReference>
<feature type="domain" description="Histidine kinase/HSP90-like ATPase" evidence="11">
    <location>
        <begin position="32"/>
        <end position="186"/>
    </location>
</feature>
<dbReference type="NCBIfam" id="NF003555">
    <property type="entry name" value="PRK05218.1"/>
    <property type="match status" value="1"/>
</dbReference>
<dbReference type="PANTHER" id="PTHR11528">
    <property type="entry name" value="HEAT SHOCK PROTEIN 90 FAMILY MEMBER"/>
    <property type="match status" value="1"/>
</dbReference>
<dbReference type="SUPFAM" id="SSF110942">
    <property type="entry name" value="HSP90 C-terminal domain"/>
    <property type="match status" value="1"/>
</dbReference>
<dbReference type="FunFam" id="3.30.565.10:FF:000001">
    <property type="entry name" value="Heat shock protein HSP 90-alpha"/>
    <property type="match status" value="1"/>
</dbReference>
<dbReference type="Pfam" id="PF00183">
    <property type="entry name" value="HSP90"/>
    <property type="match status" value="1"/>
</dbReference>